<evidence type="ECO:0000313" key="2">
    <source>
        <dbReference type="Proteomes" id="UP000054776"/>
    </source>
</evidence>
<proteinExistence type="predicted"/>
<reference evidence="1 2" key="1">
    <citation type="submission" date="2015-01" db="EMBL/GenBank/DDBJ databases">
        <title>Evolution of Trichinella species and genotypes.</title>
        <authorList>
            <person name="Korhonen P.K."/>
            <person name="Edoardo P."/>
            <person name="Giuseppe L.R."/>
            <person name="Gasser R.B."/>
        </authorList>
    </citation>
    <scope>NUCLEOTIDE SEQUENCE [LARGE SCALE GENOMIC DNA]</scope>
    <source>
        <strain evidence="1">ISS3</strain>
    </source>
</reference>
<comment type="caution">
    <text evidence="1">The sequence shown here is derived from an EMBL/GenBank/DDBJ whole genome shotgun (WGS) entry which is preliminary data.</text>
</comment>
<protein>
    <submittedName>
        <fullName evidence="1">Uncharacterized protein</fullName>
    </submittedName>
</protein>
<dbReference type="InParanoid" id="A0A0V1B689"/>
<dbReference type="AlphaFoldDB" id="A0A0V1B689"/>
<sequence length="74" mass="8704">MNIFSFKVTKKSNFVLNTCHYKIIHPIDALPFKKICFTLYMLSSEKQQTNSLDCTVHSDIRSKTPSPDYQLQYR</sequence>
<gene>
    <name evidence="1" type="ORF">T01_9449</name>
</gene>
<dbReference type="OrthoDB" id="10305277at2759"/>
<keyword evidence="2" id="KW-1185">Reference proteome</keyword>
<dbReference type="Proteomes" id="UP000054776">
    <property type="component" value="Unassembled WGS sequence"/>
</dbReference>
<dbReference type="EMBL" id="JYDH01000096">
    <property type="protein sequence ID" value="KRY32534.1"/>
    <property type="molecule type" value="Genomic_DNA"/>
</dbReference>
<evidence type="ECO:0000313" key="1">
    <source>
        <dbReference type="EMBL" id="KRY32534.1"/>
    </source>
</evidence>
<organism evidence="1 2">
    <name type="scientific">Trichinella spiralis</name>
    <name type="common">Trichina worm</name>
    <dbReference type="NCBI Taxonomy" id="6334"/>
    <lineage>
        <taxon>Eukaryota</taxon>
        <taxon>Metazoa</taxon>
        <taxon>Ecdysozoa</taxon>
        <taxon>Nematoda</taxon>
        <taxon>Enoplea</taxon>
        <taxon>Dorylaimia</taxon>
        <taxon>Trichinellida</taxon>
        <taxon>Trichinellidae</taxon>
        <taxon>Trichinella</taxon>
    </lineage>
</organism>
<accession>A0A0V1B689</accession>
<name>A0A0V1B689_TRISP</name>